<evidence type="ECO:0000256" key="2">
    <source>
        <dbReference type="ARBA" id="ARBA00022692"/>
    </source>
</evidence>
<dbReference type="PANTHER" id="PTHR33507">
    <property type="entry name" value="INNER MEMBRANE PROTEIN YBBJ"/>
    <property type="match status" value="1"/>
</dbReference>
<dbReference type="Proteomes" id="UP000289220">
    <property type="component" value="Unassembled WGS sequence"/>
</dbReference>
<reference evidence="7 8" key="1">
    <citation type="submission" date="2018-11" db="EMBL/GenBank/DDBJ databases">
        <authorList>
            <person name="Peiro R."/>
            <person name="Begona"/>
            <person name="Cbmso G."/>
            <person name="Lopez M."/>
            <person name="Gonzalez S."/>
            <person name="Sacristan E."/>
            <person name="Castillo E."/>
        </authorList>
    </citation>
    <scope>NUCLEOTIDE SEQUENCE [LARGE SCALE GENOMIC DNA]</scope>
    <source>
        <strain evidence="7">Brev_genome</strain>
    </source>
</reference>
<comment type="caution">
    <text evidence="7">The sequence shown here is derived from an EMBL/GenBank/DDBJ whole genome shotgun (WGS) entry which is preliminary data.</text>
</comment>
<dbReference type="InterPro" id="IPR012340">
    <property type="entry name" value="NA-bd_OB-fold"/>
</dbReference>
<dbReference type="InterPro" id="IPR002810">
    <property type="entry name" value="NfeD-like_C"/>
</dbReference>
<dbReference type="InterPro" id="IPR052165">
    <property type="entry name" value="Membrane_assoc_protease"/>
</dbReference>
<dbReference type="SUPFAM" id="SSF141322">
    <property type="entry name" value="NfeD domain-like"/>
    <property type="match status" value="1"/>
</dbReference>
<feature type="transmembrane region" description="Helical" evidence="5">
    <location>
        <begin position="13"/>
        <end position="30"/>
    </location>
</feature>
<evidence type="ECO:0000256" key="4">
    <source>
        <dbReference type="ARBA" id="ARBA00023136"/>
    </source>
</evidence>
<feature type="transmembrane region" description="Helical" evidence="5">
    <location>
        <begin position="61"/>
        <end position="79"/>
    </location>
</feature>
<comment type="subcellular location">
    <subcellularLocation>
        <location evidence="1">Membrane</location>
        <topology evidence="1">Multi-pass membrane protein</topology>
    </subcellularLocation>
</comment>
<organism evidence="7 8">
    <name type="scientific">Brevundimonas mediterranea</name>
    <dbReference type="NCBI Taxonomy" id="74329"/>
    <lineage>
        <taxon>Bacteria</taxon>
        <taxon>Pseudomonadati</taxon>
        <taxon>Pseudomonadota</taxon>
        <taxon>Alphaproteobacteria</taxon>
        <taxon>Caulobacterales</taxon>
        <taxon>Caulobacteraceae</taxon>
        <taxon>Brevundimonas</taxon>
    </lineage>
</organism>
<evidence type="ECO:0000256" key="5">
    <source>
        <dbReference type="SAM" id="Phobius"/>
    </source>
</evidence>
<dbReference type="GO" id="GO:0005886">
    <property type="term" value="C:plasma membrane"/>
    <property type="evidence" value="ECO:0007669"/>
    <property type="project" value="TreeGrafter"/>
</dbReference>
<accession>A0A7Z8Y5V2</accession>
<keyword evidence="4 5" id="KW-0472">Membrane</keyword>
<evidence type="ECO:0000313" key="8">
    <source>
        <dbReference type="Proteomes" id="UP000289220"/>
    </source>
</evidence>
<dbReference type="EMBL" id="UXHF01000067">
    <property type="protein sequence ID" value="VDC51328.1"/>
    <property type="molecule type" value="Genomic_DNA"/>
</dbReference>
<keyword evidence="8" id="KW-1185">Reference proteome</keyword>
<evidence type="ECO:0000256" key="1">
    <source>
        <dbReference type="ARBA" id="ARBA00004141"/>
    </source>
</evidence>
<feature type="domain" description="NfeD-like C-terminal" evidence="6">
    <location>
        <begin position="95"/>
        <end position="154"/>
    </location>
</feature>
<keyword evidence="2 5" id="KW-0812">Transmembrane</keyword>
<evidence type="ECO:0000313" key="7">
    <source>
        <dbReference type="EMBL" id="VDC51328.1"/>
    </source>
</evidence>
<sequence length="157" mass="16564">MTVVADLYAAQPFWIWLAVGVLLLAVESMFSTEWLLWPAVSAGLVAVMTAVGVRLGLPGEVAVFAVLTVIATLLSRRLIQKANPDGVDINDRNSRLIDQRARVVEAFVGGRGRVFVSGAEWSAVIDGAAPETGQPEVGQDVVVHGVSGSLLTVRAAT</sequence>
<dbReference type="PANTHER" id="PTHR33507:SF3">
    <property type="entry name" value="INNER MEMBRANE PROTEIN YBBJ"/>
    <property type="match status" value="1"/>
</dbReference>
<keyword evidence="3 5" id="KW-1133">Transmembrane helix</keyword>
<dbReference type="Gene3D" id="2.40.50.140">
    <property type="entry name" value="Nucleic acid-binding proteins"/>
    <property type="match status" value="1"/>
</dbReference>
<evidence type="ECO:0000259" key="6">
    <source>
        <dbReference type="Pfam" id="PF01957"/>
    </source>
</evidence>
<gene>
    <name evidence="7" type="ORF">BREV_BREV_02680</name>
</gene>
<dbReference type="AlphaFoldDB" id="A0A7Z8Y5V2"/>
<dbReference type="RefSeq" id="WP_154726603.1">
    <property type="nucleotide sequence ID" value="NZ_UXHF01000067.1"/>
</dbReference>
<evidence type="ECO:0000256" key="3">
    <source>
        <dbReference type="ARBA" id="ARBA00022989"/>
    </source>
</evidence>
<name>A0A7Z8Y5V2_9CAUL</name>
<proteinExistence type="predicted"/>
<protein>
    <recommendedName>
        <fullName evidence="6">NfeD-like C-terminal domain-containing protein</fullName>
    </recommendedName>
</protein>
<dbReference type="Pfam" id="PF01957">
    <property type="entry name" value="NfeD"/>
    <property type="match status" value="1"/>
</dbReference>